<organism evidence="1">
    <name type="scientific">Alloyangia sp. H15</name>
    <dbReference type="NCBI Taxonomy" id="3029062"/>
    <lineage>
        <taxon>Bacteria</taxon>
        <taxon>Pseudomonadati</taxon>
        <taxon>Pseudomonadota</taxon>
        <taxon>Alphaproteobacteria</taxon>
        <taxon>Rhodobacterales</taxon>
        <taxon>Roseobacteraceae</taxon>
        <taxon>Alloyangia</taxon>
    </lineage>
</organism>
<accession>A0AAU8AIP2</accession>
<dbReference type="RefSeq" id="WP_353473415.1">
    <property type="nucleotide sequence ID" value="NZ_CP123384.1"/>
</dbReference>
<gene>
    <name evidence="1" type="ORF">PVT71_05055</name>
</gene>
<protein>
    <recommendedName>
        <fullName evidence="2">Antibiotic biosynthesis monooxygenase</fullName>
    </recommendedName>
</protein>
<dbReference type="SUPFAM" id="SSF54909">
    <property type="entry name" value="Dimeric alpha+beta barrel"/>
    <property type="match status" value="1"/>
</dbReference>
<proteinExistence type="predicted"/>
<evidence type="ECO:0000313" key="1">
    <source>
        <dbReference type="EMBL" id="XCC94590.1"/>
    </source>
</evidence>
<dbReference type="EMBL" id="CP123384">
    <property type="protein sequence ID" value="XCC94590.1"/>
    <property type="molecule type" value="Genomic_DNA"/>
</dbReference>
<dbReference type="AlphaFoldDB" id="A0AAU8AIP2"/>
<sequence length="106" mass="12201">MISRIWHGYTTPGNADSYQAIVTGEVIPGIFDMRIPGFERIELFRQDRAEEVEFITVMWFRDMASVRAFVGDDVERSHVPPRARAVLSRFDARSQHYEVILDRAAG</sequence>
<dbReference type="InterPro" id="IPR011008">
    <property type="entry name" value="Dimeric_a/b-barrel"/>
</dbReference>
<name>A0AAU8AIP2_9RHOB</name>
<evidence type="ECO:0008006" key="2">
    <source>
        <dbReference type="Google" id="ProtNLM"/>
    </source>
</evidence>
<reference evidence="1" key="1">
    <citation type="submission" date="2023-02" db="EMBL/GenBank/DDBJ databases">
        <title>Description and genomic characterization of Salipiger bruguierae sp. nov., isolated from the sediment of mangrove plant Bruguiera sexangula.</title>
        <authorList>
            <person name="Long M."/>
        </authorList>
    </citation>
    <scope>NUCLEOTIDE SEQUENCE</scope>
    <source>
        <strain evidence="1">H15</strain>
    </source>
</reference>